<name>L8MVG8_9CYAN</name>
<evidence type="ECO:0000313" key="1">
    <source>
        <dbReference type="EMBL" id="ELS31952.1"/>
    </source>
</evidence>
<sequence>MKMGFGSVKLPILKHSDADNQMQINWTKYYSYIHLSQDIKPNRELRREAPQLPIGFDVCPHITDYSYINLDRNSDRYSLPTKEIDIKNQELDVAARSAATSNSSLGREYL</sequence>
<dbReference type="AlphaFoldDB" id="L8MVG8"/>
<accession>L8MVG8</accession>
<keyword evidence="2" id="KW-1185">Reference proteome</keyword>
<protein>
    <submittedName>
        <fullName evidence="1">Uncharacterized protein</fullName>
    </submittedName>
</protein>
<evidence type="ECO:0000313" key="2">
    <source>
        <dbReference type="Proteomes" id="UP000011201"/>
    </source>
</evidence>
<dbReference type="Proteomes" id="UP000011201">
    <property type="component" value="Unassembled WGS sequence"/>
</dbReference>
<proteinExistence type="predicted"/>
<comment type="caution">
    <text evidence="1">The sequence shown here is derived from an EMBL/GenBank/DDBJ whole genome shotgun (WGS) entry which is preliminary data.</text>
</comment>
<organism evidence="1 2">
    <name type="scientific">Pseudanabaena biceps PCC 7429</name>
    <dbReference type="NCBI Taxonomy" id="927668"/>
    <lineage>
        <taxon>Bacteria</taxon>
        <taxon>Bacillati</taxon>
        <taxon>Cyanobacteriota</taxon>
        <taxon>Cyanophyceae</taxon>
        <taxon>Pseudanabaenales</taxon>
        <taxon>Pseudanabaenaceae</taxon>
        <taxon>Pseudanabaena</taxon>
    </lineage>
</organism>
<dbReference type="EMBL" id="ALWB01000126">
    <property type="protein sequence ID" value="ELS31952.1"/>
    <property type="molecule type" value="Genomic_DNA"/>
</dbReference>
<gene>
    <name evidence="1" type="ORF">Pse7429DRAFT_2697</name>
</gene>
<reference evidence="1 2" key="1">
    <citation type="journal article" date="2013" name="Proc. Natl. Acad. Sci. U.S.A.">
        <title>Improving the coverage of the cyanobacterial phylum using diversity-driven genome sequencing.</title>
        <authorList>
            <person name="Shih P.M."/>
            <person name="Wu D."/>
            <person name="Latifi A."/>
            <person name="Axen S.D."/>
            <person name="Fewer D.P."/>
            <person name="Talla E."/>
            <person name="Calteau A."/>
            <person name="Cai F."/>
            <person name="Tandeau de Marsac N."/>
            <person name="Rippka R."/>
            <person name="Herdman M."/>
            <person name="Sivonen K."/>
            <person name="Coursin T."/>
            <person name="Laurent T."/>
            <person name="Goodwin L."/>
            <person name="Nolan M."/>
            <person name="Davenport K.W."/>
            <person name="Han C.S."/>
            <person name="Rubin E.M."/>
            <person name="Eisen J.A."/>
            <person name="Woyke T."/>
            <person name="Gugger M."/>
            <person name="Kerfeld C.A."/>
        </authorList>
    </citation>
    <scope>NUCLEOTIDE SEQUENCE [LARGE SCALE GENOMIC DNA]</scope>
    <source>
        <strain evidence="1 2">PCC 7429</strain>
    </source>
</reference>